<sequence length="198" mass="23194">MSDVSSKPASQIAKWFVQNFDLTNDFCDQVKLQKLLFFSWLIHKSKFDESLFDDMFYAFENGPVVKTIYPYLCYDSLFSSFKDEPLDETKFSENEKETLNTAYEIFHKMDWEELVEISHESPAWIKFYNDSLIFEDGVFKGYHSEKAQIPKEELKTELQMIENVLYVYENLEEFGYNADGSVENESESVEGEKQDGSG</sequence>
<name>A0AA96V1E1_9EURY</name>
<keyword evidence="4" id="KW-1185">Reference proteome</keyword>
<evidence type="ECO:0000313" key="3">
    <source>
        <dbReference type="EMBL" id="WNY23535.1"/>
    </source>
</evidence>
<evidence type="ECO:0000313" key="4">
    <source>
        <dbReference type="Proteomes" id="UP001302978"/>
    </source>
</evidence>
<dbReference type="Pfam" id="PF13274">
    <property type="entry name" value="SocA_Panacea"/>
    <property type="match status" value="1"/>
</dbReference>
<reference evidence="3 4" key="1">
    <citation type="submission" date="2023-07" db="EMBL/GenBank/DDBJ databases">
        <title>Closed genoem sequence of Methanomicrococcus sp. Hf6.</title>
        <authorList>
            <person name="Poehlein A."/>
            <person name="Protasov E."/>
            <person name="Platt K."/>
            <person name="Reeh H."/>
            <person name="Daniel R."/>
            <person name="Brune A."/>
        </authorList>
    </citation>
    <scope>NUCLEOTIDE SEQUENCE [LARGE SCALE GENOMIC DNA]</scope>
    <source>
        <strain evidence="3 4">Hf6</strain>
    </source>
</reference>
<feature type="region of interest" description="Disordered" evidence="1">
    <location>
        <begin position="179"/>
        <end position="198"/>
    </location>
</feature>
<organism evidence="3 4">
    <name type="scientific">Methanimicrococcus hongohii</name>
    <dbReference type="NCBI Taxonomy" id="3028295"/>
    <lineage>
        <taxon>Archaea</taxon>
        <taxon>Methanobacteriati</taxon>
        <taxon>Methanobacteriota</taxon>
        <taxon>Stenosarchaea group</taxon>
        <taxon>Methanomicrobia</taxon>
        <taxon>Methanosarcinales</taxon>
        <taxon>Methanosarcinaceae</taxon>
        <taxon>Methanimicrococcus</taxon>
    </lineage>
</organism>
<dbReference type="EMBL" id="CP131059">
    <property type="protein sequence ID" value="WNY23535.1"/>
    <property type="molecule type" value="Genomic_DNA"/>
</dbReference>
<proteinExistence type="predicted"/>
<evidence type="ECO:0000259" key="2">
    <source>
        <dbReference type="Pfam" id="PF13274"/>
    </source>
</evidence>
<protein>
    <recommendedName>
        <fullName evidence="2">Antitoxin SocA-like Panacea domain-containing protein</fullName>
    </recommendedName>
</protein>
<accession>A0AA96V1E1</accession>
<dbReference type="Proteomes" id="UP001302978">
    <property type="component" value="Chromosome"/>
</dbReference>
<feature type="domain" description="Antitoxin SocA-like Panacea" evidence="2">
    <location>
        <begin position="32"/>
        <end position="124"/>
    </location>
</feature>
<dbReference type="KEGG" id="mehf:MmiHf6_08440"/>
<dbReference type="AlphaFoldDB" id="A0AA96V1E1"/>
<dbReference type="RefSeq" id="WP_316558561.1">
    <property type="nucleotide sequence ID" value="NZ_CP131059.1"/>
</dbReference>
<dbReference type="InterPro" id="IPR025272">
    <property type="entry name" value="SocA_Panacea"/>
</dbReference>
<gene>
    <name evidence="3" type="ORF">MmiHf6_08440</name>
</gene>
<dbReference type="GeneID" id="85195370"/>
<evidence type="ECO:0000256" key="1">
    <source>
        <dbReference type="SAM" id="MobiDB-lite"/>
    </source>
</evidence>